<gene>
    <name evidence="2" type="ORF">LAV01_09320</name>
</gene>
<evidence type="ECO:0000313" key="3">
    <source>
        <dbReference type="Proteomes" id="UP000321722"/>
    </source>
</evidence>
<reference evidence="2 3" key="1">
    <citation type="submission" date="2019-07" db="EMBL/GenBank/DDBJ databases">
        <title>Whole genome shotgun sequence of Lactobacillus aviarius subsp. aviarius NBRC 102162.</title>
        <authorList>
            <person name="Hosoyama A."/>
            <person name="Uohara A."/>
            <person name="Ohji S."/>
            <person name="Ichikawa N."/>
        </authorList>
    </citation>
    <scope>NUCLEOTIDE SEQUENCE [LARGE SCALE GENOMIC DNA]</scope>
    <source>
        <strain evidence="2 3">NBRC 102162</strain>
    </source>
</reference>
<keyword evidence="3" id="KW-1185">Reference proteome</keyword>
<proteinExistence type="predicted"/>
<dbReference type="EMBL" id="BJUI01000012">
    <property type="protein sequence ID" value="GEK42100.1"/>
    <property type="molecule type" value="Genomic_DNA"/>
</dbReference>
<evidence type="ECO:0000256" key="1">
    <source>
        <dbReference type="ARBA" id="ARBA00022729"/>
    </source>
</evidence>
<dbReference type="GeneID" id="99804759"/>
<name>A0A510X089_9LACO</name>
<dbReference type="AlphaFoldDB" id="A0A510X089"/>
<organism evidence="2 3">
    <name type="scientific">Ligilactobacillus aviarius</name>
    <dbReference type="NCBI Taxonomy" id="1606"/>
    <lineage>
        <taxon>Bacteria</taxon>
        <taxon>Bacillati</taxon>
        <taxon>Bacillota</taxon>
        <taxon>Bacilli</taxon>
        <taxon>Lactobacillales</taxon>
        <taxon>Lactobacillaceae</taxon>
        <taxon>Ligilactobacillus</taxon>
    </lineage>
</organism>
<sequence length="55" mass="6224">MKNKSYFGDRYNRVKLYKKGKFWVASSLTFLSLGIGVGGDSNRHCSRTRSASSFN</sequence>
<evidence type="ECO:0000313" key="2">
    <source>
        <dbReference type="EMBL" id="GEK42100.1"/>
    </source>
</evidence>
<dbReference type="RefSeq" id="WP_081037028.1">
    <property type="nucleotide sequence ID" value="NZ_BAAACL010000005.1"/>
</dbReference>
<accession>A0A510X089</accession>
<comment type="caution">
    <text evidence="2">The sequence shown here is derived from an EMBL/GenBank/DDBJ whole genome shotgun (WGS) entry which is preliminary data.</text>
</comment>
<protein>
    <submittedName>
        <fullName evidence="2">Uncharacterized protein</fullName>
    </submittedName>
</protein>
<dbReference type="NCBIfam" id="TIGR03715">
    <property type="entry name" value="KxYKxGKxW"/>
    <property type="match status" value="1"/>
</dbReference>
<dbReference type="InterPro" id="IPR022263">
    <property type="entry name" value="KxYKxGKxW"/>
</dbReference>
<dbReference type="Proteomes" id="UP000321722">
    <property type="component" value="Unassembled WGS sequence"/>
</dbReference>
<dbReference type="Pfam" id="PF19258">
    <property type="entry name" value="KxYKxGKxW_sig"/>
    <property type="match status" value="1"/>
</dbReference>
<keyword evidence="1" id="KW-0732">Signal</keyword>